<protein>
    <recommendedName>
        <fullName evidence="2">Acyltransferase 3 domain-containing protein</fullName>
    </recommendedName>
</protein>
<keyword evidence="1" id="KW-0812">Transmembrane</keyword>
<feature type="transmembrane region" description="Helical" evidence="1">
    <location>
        <begin position="174"/>
        <end position="192"/>
    </location>
</feature>
<feature type="transmembrane region" description="Helical" evidence="1">
    <location>
        <begin position="235"/>
        <end position="254"/>
    </location>
</feature>
<feature type="transmembrane region" description="Helical" evidence="1">
    <location>
        <begin position="266"/>
        <end position="283"/>
    </location>
</feature>
<comment type="caution">
    <text evidence="3">The sequence shown here is derived from an EMBL/GenBank/DDBJ whole genome shotgun (WGS) entry which is preliminary data.</text>
</comment>
<dbReference type="PATRIC" id="fig|1127699.3.peg.1088"/>
<dbReference type="Proteomes" id="UP000010433">
    <property type="component" value="Unassembled WGS sequence"/>
</dbReference>
<dbReference type="STRING" id="1127699.HMPREF9151_01178"/>
<reference evidence="3 4" key="1">
    <citation type="submission" date="2012-05" db="EMBL/GenBank/DDBJ databases">
        <authorList>
            <person name="Weinstock G."/>
            <person name="Sodergren E."/>
            <person name="Lobos E.A."/>
            <person name="Fulton L."/>
            <person name="Fulton R."/>
            <person name="Courtney L."/>
            <person name="Fronick C."/>
            <person name="O'Laughlin M."/>
            <person name="Godfrey J."/>
            <person name="Wilson R.M."/>
            <person name="Miner T."/>
            <person name="Farmer C."/>
            <person name="Delehaunty K."/>
            <person name="Cordes M."/>
            <person name="Minx P."/>
            <person name="Tomlinson C."/>
            <person name="Chen J."/>
            <person name="Wollam A."/>
            <person name="Pepin K.H."/>
            <person name="Bhonagiri V."/>
            <person name="Zhang X."/>
            <person name="Suruliraj S."/>
            <person name="Warren W."/>
            <person name="Mitreva M."/>
            <person name="Mardis E.R."/>
            <person name="Wilson R.K."/>
        </authorList>
    </citation>
    <scope>NUCLEOTIDE SEQUENCE [LARGE SCALE GENOMIC DNA]</scope>
    <source>
        <strain evidence="3 4">F0055</strain>
    </source>
</reference>
<evidence type="ECO:0000256" key="1">
    <source>
        <dbReference type="SAM" id="Phobius"/>
    </source>
</evidence>
<name>L1NBW1_9BACT</name>
<gene>
    <name evidence="3" type="ORF">HMPREF9151_01178</name>
</gene>
<keyword evidence="1" id="KW-0472">Membrane</keyword>
<evidence type="ECO:0000313" key="4">
    <source>
        <dbReference type="Proteomes" id="UP000010433"/>
    </source>
</evidence>
<feature type="transmembrane region" description="Helical" evidence="1">
    <location>
        <begin position="118"/>
        <end position="137"/>
    </location>
</feature>
<dbReference type="RefSeq" id="WP_009162393.1">
    <property type="nucleotide sequence ID" value="NZ_KB290994.1"/>
</dbReference>
<keyword evidence="1" id="KW-1133">Transmembrane helix</keyword>
<dbReference type="OrthoDB" id="1082824at2"/>
<feature type="transmembrane region" description="Helical" evidence="1">
    <location>
        <begin position="149"/>
        <end position="168"/>
    </location>
</feature>
<feature type="transmembrane region" description="Helical" evidence="1">
    <location>
        <begin position="303"/>
        <end position="324"/>
    </location>
</feature>
<organism evidence="3 4">
    <name type="scientific">Hoylesella saccharolytica F0055</name>
    <dbReference type="NCBI Taxonomy" id="1127699"/>
    <lineage>
        <taxon>Bacteria</taxon>
        <taxon>Pseudomonadati</taxon>
        <taxon>Bacteroidota</taxon>
        <taxon>Bacteroidia</taxon>
        <taxon>Bacteroidales</taxon>
        <taxon>Prevotellaceae</taxon>
        <taxon>Hoylesella</taxon>
    </lineage>
</organism>
<feature type="transmembrane region" description="Helical" evidence="1">
    <location>
        <begin position="80"/>
        <end position="98"/>
    </location>
</feature>
<evidence type="ECO:0000313" key="3">
    <source>
        <dbReference type="EMBL" id="EKY00791.1"/>
    </source>
</evidence>
<keyword evidence="4" id="KW-1185">Reference proteome</keyword>
<dbReference type="AlphaFoldDB" id="L1NBW1"/>
<dbReference type="Pfam" id="PF01757">
    <property type="entry name" value="Acyl_transf_3"/>
    <property type="match status" value="1"/>
</dbReference>
<feature type="domain" description="Acyltransferase 3" evidence="2">
    <location>
        <begin position="7"/>
        <end position="319"/>
    </location>
</feature>
<feature type="transmembrane region" description="Helical" evidence="1">
    <location>
        <begin position="46"/>
        <end position="68"/>
    </location>
</feature>
<dbReference type="GO" id="GO:0016747">
    <property type="term" value="F:acyltransferase activity, transferring groups other than amino-acyl groups"/>
    <property type="evidence" value="ECO:0007669"/>
    <property type="project" value="InterPro"/>
</dbReference>
<evidence type="ECO:0000259" key="2">
    <source>
        <dbReference type="Pfam" id="PF01757"/>
    </source>
</evidence>
<dbReference type="InterPro" id="IPR002656">
    <property type="entry name" value="Acyl_transf_3_dom"/>
</dbReference>
<dbReference type="HOGENOM" id="CLU_061343_0_0_10"/>
<sequence length="338" mass="38047">MKSRQSNFELLRILAMYMVLLLHALGSLAWPKGALAHADGPLAHLLLSTLQSVSIVAVNVFVLISGWFGIRPTLRSATKLLFQCAFVCVVVYASLVVAKEEPFSLSALGACFTLGQTGWFVKSYLVLFILSPVLNSYVEHTDRHNQQRVLLAFYLFQTLIDWVFNLDADSQRGYSALSFIGLYLLAQYVRRFELTRLRTYHRRIFLLLYLGIAGVMVAAGSAAYFACGIDIFHRLMYYTSPLVVVQSLALLLYVERLSFQSASVNRIAACCLAVYLVHQYPALRPFYNNLCIYVYTHCAPLPGIAGLLLLLCLIYVACIGVDILRQWAWRGCLKLFNK</sequence>
<feature type="transmembrane region" description="Helical" evidence="1">
    <location>
        <begin position="204"/>
        <end position="223"/>
    </location>
</feature>
<proteinExistence type="predicted"/>
<accession>L1NBW1</accession>
<dbReference type="EMBL" id="AMEP01000082">
    <property type="protein sequence ID" value="EKY00791.1"/>
    <property type="molecule type" value="Genomic_DNA"/>
</dbReference>